<keyword evidence="6" id="KW-1133">Transmembrane helix</keyword>
<dbReference type="GeneID" id="111446260"/>
<dbReference type="RefSeq" id="XP_022940754.1">
    <property type="nucleotide sequence ID" value="XM_023084986.1"/>
</dbReference>
<evidence type="ECO:0000256" key="3">
    <source>
        <dbReference type="ARBA" id="ARBA00023157"/>
    </source>
</evidence>
<organism evidence="8 9">
    <name type="scientific">Cucurbita moschata</name>
    <name type="common">Winter crookneck squash</name>
    <name type="synonym">Cucurbita pepo var. moschata</name>
    <dbReference type="NCBI Taxonomy" id="3662"/>
    <lineage>
        <taxon>Eukaryota</taxon>
        <taxon>Viridiplantae</taxon>
        <taxon>Streptophyta</taxon>
        <taxon>Embryophyta</taxon>
        <taxon>Tracheophyta</taxon>
        <taxon>Spermatophyta</taxon>
        <taxon>Magnoliopsida</taxon>
        <taxon>eudicotyledons</taxon>
        <taxon>Gunneridae</taxon>
        <taxon>Pentapetalae</taxon>
        <taxon>rosids</taxon>
        <taxon>fabids</taxon>
        <taxon>Cucurbitales</taxon>
        <taxon>Cucurbitaceae</taxon>
        <taxon>Cucurbiteae</taxon>
        <taxon>Cucurbita</taxon>
    </lineage>
</organism>
<evidence type="ECO:0000259" key="7">
    <source>
        <dbReference type="PROSITE" id="PS51485"/>
    </source>
</evidence>
<gene>
    <name evidence="9" type="primary">LOC111446260</name>
</gene>
<accession>A0A6J1FL73</accession>
<proteinExistence type="predicted"/>
<dbReference type="Gene3D" id="2.60.40.420">
    <property type="entry name" value="Cupredoxins - blue copper proteins"/>
    <property type="match status" value="1"/>
</dbReference>
<evidence type="ECO:0000256" key="5">
    <source>
        <dbReference type="ARBA" id="ARBA00082491"/>
    </source>
</evidence>
<dbReference type="GO" id="GO:0005886">
    <property type="term" value="C:plasma membrane"/>
    <property type="evidence" value="ECO:0007669"/>
    <property type="project" value="TreeGrafter"/>
</dbReference>
<evidence type="ECO:0000256" key="6">
    <source>
        <dbReference type="SAM" id="Phobius"/>
    </source>
</evidence>
<dbReference type="PROSITE" id="PS51485">
    <property type="entry name" value="PHYTOCYANIN"/>
    <property type="match status" value="1"/>
</dbReference>
<keyword evidence="8" id="KW-1185">Reference proteome</keyword>
<dbReference type="InterPro" id="IPR003245">
    <property type="entry name" value="Phytocyanin_dom"/>
</dbReference>
<dbReference type="InterPro" id="IPR008972">
    <property type="entry name" value="Cupredoxin"/>
</dbReference>
<dbReference type="CDD" id="cd11013">
    <property type="entry name" value="Plantacyanin"/>
    <property type="match status" value="1"/>
</dbReference>
<evidence type="ECO:0000256" key="1">
    <source>
        <dbReference type="ARBA" id="ARBA00022723"/>
    </source>
</evidence>
<keyword evidence="2" id="KW-0186">Copper</keyword>
<keyword evidence="6" id="KW-0472">Membrane</keyword>
<dbReference type="AlphaFoldDB" id="A0A6J1FL73"/>
<dbReference type="GO" id="GO:0046872">
    <property type="term" value="F:metal ion binding"/>
    <property type="evidence" value="ECO:0007669"/>
    <property type="project" value="UniProtKB-KW"/>
</dbReference>
<evidence type="ECO:0000313" key="8">
    <source>
        <dbReference type="Proteomes" id="UP000504609"/>
    </source>
</evidence>
<evidence type="ECO:0000256" key="2">
    <source>
        <dbReference type="ARBA" id="ARBA00023008"/>
    </source>
</evidence>
<dbReference type="SUPFAM" id="SSF49503">
    <property type="entry name" value="Cupredoxins"/>
    <property type="match status" value="1"/>
</dbReference>
<feature type="transmembrane region" description="Helical" evidence="6">
    <location>
        <begin position="40"/>
        <end position="56"/>
    </location>
</feature>
<feature type="domain" description="Phytocyanin" evidence="7">
    <location>
        <begin position="98"/>
        <end position="193"/>
    </location>
</feature>
<dbReference type="InterPro" id="IPR039391">
    <property type="entry name" value="Phytocyanin-like"/>
</dbReference>
<sequence length="193" mass="21612">MSVKGLKTLVAKEVLEVSEENQSQNRPLLLHKKQWKRKRQVWYVLLIFITIIFKLQRNTIVLHIFSESYFDFTNGSTRGEQWSGFDEHGGCCNGVAAATFVVGDSNGWNLGVEGWPNGKVFRAGDILRFNYNPIVHNVVAVDEGGYRSCIAPRGAKVFNSGKDEIMLSTGHSFFICTTPDHCQVGMKIAINSL</sequence>
<evidence type="ECO:0000313" key="9">
    <source>
        <dbReference type="RefSeq" id="XP_022940754.1"/>
    </source>
</evidence>
<dbReference type="Proteomes" id="UP000504609">
    <property type="component" value="Unplaced"/>
</dbReference>
<dbReference type="GO" id="GO:0009055">
    <property type="term" value="F:electron transfer activity"/>
    <property type="evidence" value="ECO:0007669"/>
    <property type="project" value="InterPro"/>
</dbReference>
<keyword evidence="3" id="KW-1015">Disulfide bond</keyword>
<evidence type="ECO:0000256" key="4">
    <source>
        <dbReference type="ARBA" id="ARBA00071970"/>
    </source>
</evidence>
<protein>
    <recommendedName>
        <fullName evidence="4">Basic blue protein</fullName>
    </recommendedName>
    <alternativeName>
        <fullName evidence="5">Plantacyanin</fullName>
    </alternativeName>
</protein>
<dbReference type="PANTHER" id="PTHR33021:SF9">
    <property type="entry name" value="PUTATIVE, EXPRESSED-RELATED"/>
    <property type="match status" value="1"/>
</dbReference>
<dbReference type="InterPro" id="IPR041844">
    <property type="entry name" value="Plantacyanin"/>
</dbReference>
<keyword evidence="1" id="KW-0479">Metal-binding</keyword>
<dbReference type="Pfam" id="PF02298">
    <property type="entry name" value="Cu_bind_like"/>
    <property type="match status" value="1"/>
</dbReference>
<reference evidence="9" key="1">
    <citation type="submission" date="2025-08" db="UniProtKB">
        <authorList>
            <consortium name="RefSeq"/>
        </authorList>
    </citation>
    <scope>IDENTIFICATION</scope>
    <source>
        <tissue evidence="9">Young leaves</tissue>
    </source>
</reference>
<name>A0A6J1FL73_CUCMO</name>
<dbReference type="PANTHER" id="PTHR33021">
    <property type="entry name" value="BLUE COPPER PROTEIN"/>
    <property type="match status" value="1"/>
</dbReference>
<dbReference type="FunFam" id="2.60.40.420:FF:000013">
    <property type="entry name" value="basic blue protein-like"/>
    <property type="match status" value="1"/>
</dbReference>
<dbReference type="KEGG" id="cmos:111446260"/>
<keyword evidence="6" id="KW-0812">Transmembrane</keyword>